<gene>
    <name evidence="1" type="ORF">Hamer_G019849</name>
</gene>
<comment type="caution">
    <text evidence="1">The sequence shown here is derived from an EMBL/GenBank/DDBJ whole genome shotgun (WGS) entry which is preliminary data.</text>
</comment>
<protein>
    <submittedName>
        <fullName evidence="1">Uncharacterized protein</fullName>
    </submittedName>
</protein>
<organism evidence="1 2">
    <name type="scientific">Homarus americanus</name>
    <name type="common">American lobster</name>
    <dbReference type="NCBI Taxonomy" id="6706"/>
    <lineage>
        <taxon>Eukaryota</taxon>
        <taxon>Metazoa</taxon>
        <taxon>Ecdysozoa</taxon>
        <taxon>Arthropoda</taxon>
        <taxon>Crustacea</taxon>
        <taxon>Multicrustacea</taxon>
        <taxon>Malacostraca</taxon>
        <taxon>Eumalacostraca</taxon>
        <taxon>Eucarida</taxon>
        <taxon>Decapoda</taxon>
        <taxon>Pleocyemata</taxon>
        <taxon>Astacidea</taxon>
        <taxon>Nephropoidea</taxon>
        <taxon>Nephropidae</taxon>
        <taxon>Homarus</taxon>
    </lineage>
</organism>
<dbReference type="Proteomes" id="UP000747542">
    <property type="component" value="Unassembled WGS sequence"/>
</dbReference>
<sequence length="150" mass="16466">MGLWGECVGGGSWVGTPVNPLALRVGVALRLAASIHTVYQCICSSERADLYGNHVFVYGSPRRCHTRHNEVNDDIKKSLTTAGCPAHREPEVYRSDNKHPDAISLTPGKTVDSWCGTTHVLTLWRPLISHSAGRAAGFRENQKAAKYRNL</sequence>
<dbReference type="EMBL" id="JAHLQT010037199">
    <property type="protein sequence ID" value="KAG7157618.1"/>
    <property type="molecule type" value="Genomic_DNA"/>
</dbReference>
<evidence type="ECO:0000313" key="1">
    <source>
        <dbReference type="EMBL" id="KAG7157618.1"/>
    </source>
</evidence>
<evidence type="ECO:0000313" key="2">
    <source>
        <dbReference type="Proteomes" id="UP000747542"/>
    </source>
</evidence>
<name>A0A8J5JNA4_HOMAM</name>
<reference evidence="1" key="1">
    <citation type="journal article" date="2021" name="Sci. Adv.">
        <title>The American lobster genome reveals insights on longevity, neural, and immune adaptations.</title>
        <authorList>
            <person name="Polinski J.M."/>
            <person name="Zimin A.V."/>
            <person name="Clark K.F."/>
            <person name="Kohn A.B."/>
            <person name="Sadowski N."/>
            <person name="Timp W."/>
            <person name="Ptitsyn A."/>
            <person name="Khanna P."/>
            <person name="Romanova D.Y."/>
            <person name="Williams P."/>
            <person name="Greenwood S.J."/>
            <person name="Moroz L.L."/>
            <person name="Walt D.R."/>
            <person name="Bodnar A.G."/>
        </authorList>
    </citation>
    <scope>NUCLEOTIDE SEQUENCE</scope>
    <source>
        <strain evidence="1">GMGI-L3</strain>
    </source>
</reference>
<proteinExistence type="predicted"/>
<dbReference type="AlphaFoldDB" id="A0A8J5JNA4"/>
<accession>A0A8J5JNA4</accession>
<keyword evidence="2" id="KW-1185">Reference proteome</keyword>